<dbReference type="RefSeq" id="WP_341567473.1">
    <property type="nucleotide sequence ID" value="NZ_JBAKAR010000009.1"/>
</dbReference>
<sequence>MTTLPIKPNKQDIAKNLGFTPQLYRQHSVKTLCKDKRFRKHRHGYVKLIVAPEQQRLFSDHTLCFAEEDYLLEPTKCAGEGVALVKSPT</sequence>
<accession>A0ABU9G5Q1</accession>
<comment type="caution">
    <text evidence="1">The sequence shown here is derived from an EMBL/GenBank/DDBJ whole genome shotgun (WGS) entry which is preliminary data.</text>
</comment>
<name>A0ABU9G5Q1_9GAMM</name>
<evidence type="ECO:0000313" key="1">
    <source>
        <dbReference type="EMBL" id="MEL0613801.1"/>
    </source>
</evidence>
<protein>
    <submittedName>
        <fullName evidence="1">Uncharacterized protein</fullName>
    </submittedName>
</protein>
<evidence type="ECO:0000313" key="2">
    <source>
        <dbReference type="Proteomes" id="UP001379949"/>
    </source>
</evidence>
<keyword evidence="2" id="KW-1185">Reference proteome</keyword>
<gene>
    <name evidence="1" type="ORF">V6242_11655</name>
</gene>
<organism evidence="1 2">
    <name type="scientific">Marinomonas arenicola</name>
    <dbReference type="NCBI Taxonomy" id="569601"/>
    <lineage>
        <taxon>Bacteria</taxon>
        <taxon>Pseudomonadati</taxon>
        <taxon>Pseudomonadota</taxon>
        <taxon>Gammaproteobacteria</taxon>
        <taxon>Oceanospirillales</taxon>
        <taxon>Oceanospirillaceae</taxon>
        <taxon>Marinomonas</taxon>
    </lineage>
</organism>
<dbReference type="Proteomes" id="UP001379949">
    <property type="component" value="Unassembled WGS sequence"/>
</dbReference>
<dbReference type="EMBL" id="JBAKAR010000009">
    <property type="protein sequence ID" value="MEL0613801.1"/>
    <property type="molecule type" value="Genomic_DNA"/>
</dbReference>
<proteinExistence type="predicted"/>
<reference evidence="1 2" key="1">
    <citation type="submission" date="2024-02" db="EMBL/GenBank/DDBJ databases">
        <title>Bacteria isolated from the canopy kelp, Nereocystis luetkeana.</title>
        <authorList>
            <person name="Pfister C.A."/>
            <person name="Younker I.T."/>
            <person name="Light S.H."/>
        </authorList>
    </citation>
    <scope>NUCLEOTIDE SEQUENCE [LARGE SCALE GENOMIC DNA]</scope>
    <source>
        <strain evidence="1 2">TI.4.07</strain>
    </source>
</reference>